<dbReference type="OrthoDB" id="9800291at2"/>
<dbReference type="SUPFAM" id="SSF101473">
    <property type="entry name" value="DhaL-like"/>
    <property type="match status" value="1"/>
</dbReference>
<dbReference type="Gene3D" id="1.25.40.340">
    <property type="match status" value="1"/>
</dbReference>
<keyword evidence="5" id="KW-1185">Reference proteome</keyword>
<reference evidence="4 5" key="1">
    <citation type="submission" date="2018-09" db="EMBL/GenBank/DDBJ databases">
        <authorList>
            <person name="Wang Z."/>
        </authorList>
    </citation>
    <scope>NUCLEOTIDE SEQUENCE [LARGE SCALE GENOMIC DNA]</scope>
    <source>
        <strain evidence="4 5">ALS 81</strain>
    </source>
</reference>
<dbReference type="InterPro" id="IPR036117">
    <property type="entry name" value="DhaL_dom_sf"/>
</dbReference>
<evidence type="ECO:0000313" key="5">
    <source>
        <dbReference type="Proteomes" id="UP000286482"/>
    </source>
</evidence>
<name>A0A420E6B5_9ALTE</name>
<evidence type="ECO:0000313" key="4">
    <source>
        <dbReference type="EMBL" id="RKF13161.1"/>
    </source>
</evidence>
<dbReference type="NCBIfam" id="TIGR02365">
    <property type="entry name" value="dha_L_ycgS"/>
    <property type="match status" value="1"/>
</dbReference>
<evidence type="ECO:0000259" key="3">
    <source>
        <dbReference type="PROSITE" id="PS51480"/>
    </source>
</evidence>
<protein>
    <submittedName>
        <fullName evidence="4">Dihydroxyacetone kinase subunit L</fullName>
    </submittedName>
</protein>
<dbReference type="FunFam" id="1.25.40.340:FF:000002">
    <property type="entry name" value="Dihydroxyacetone kinase, L subunit"/>
    <property type="match status" value="1"/>
</dbReference>
<proteinExistence type="predicted"/>
<dbReference type="AlphaFoldDB" id="A0A420E6B5"/>
<dbReference type="InterPro" id="IPR050861">
    <property type="entry name" value="Dihydroxyacetone_Kinase"/>
</dbReference>
<evidence type="ECO:0000256" key="2">
    <source>
        <dbReference type="ARBA" id="ARBA00022777"/>
    </source>
</evidence>
<dbReference type="GO" id="GO:0004371">
    <property type="term" value="F:glycerone kinase activity"/>
    <property type="evidence" value="ECO:0007669"/>
    <property type="project" value="InterPro"/>
</dbReference>
<feature type="domain" description="DhaL" evidence="3">
    <location>
        <begin position="6"/>
        <end position="206"/>
    </location>
</feature>
<dbReference type="RefSeq" id="WP_120356574.1">
    <property type="nucleotide sequence ID" value="NZ_RAQO01000012.1"/>
</dbReference>
<dbReference type="EMBL" id="RAQO01000012">
    <property type="protein sequence ID" value="RKF13161.1"/>
    <property type="molecule type" value="Genomic_DNA"/>
</dbReference>
<sequence>MTIEKSQILNWLNSCADIFAKERDYLTQLDADIGDADHGINMNRGFERVKDKITTIEDQDIGTIFKTTGMTLLSSVGGASGPLYGTFFIRAAAAGNGKQSIDLNDLCQIFSDGVDGVVARGKAQPGDKTMCDVWWTVVEALEKSKDEGQDLQQALVAMGEASEKGAAATIEMQAKKGRASYLGERSIGHQDPGATSSMMMVKALRDVVVGQA</sequence>
<dbReference type="PANTHER" id="PTHR28629">
    <property type="entry name" value="TRIOKINASE/FMN CYCLASE"/>
    <property type="match status" value="1"/>
</dbReference>
<dbReference type="GO" id="GO:0019563">
    <property type="term" value="P:glycerol catabolic process"/>
    <property type="evidence" value="ECO:0007669"/>
    <property type="project" value="TreeGrafter"/>
</dbReference>
<dbReference type="Pfam" id="PF02734">
    <property type="entry name" value="Dak2"/>
    <property type="match status" value="1"/>
</dbReference>
<keyword evidence="1" id="KW-0808">Transferase</keyword>
<evidence type="ECO:0000256" key="1">
    <source>
        <dbReference type="ARBA" id="ARBA00022679"/>
    </source>
</evidence>
<dbReference type="PROSITE" id="PS51480">
    <property type="entry name" value="DHAL"/>
    <property type="match status" value="1"/>
</dbReference>
<dbReference type="InterPro" id="IPR012737">
    <property type="entry name" value="DhaK_L_YcgS"/>
</dbReference>
<dbReference type="PANTHER" id="PTHR28629:SF4">
    <property type="entry name" value="TRIOKINASE_FMN CYCLASE"/>
    <property type="match status" value="1"/>
</dbReference>
<organism evidence="4 5">
    <name type="scientific">Alginatibacterium sediminis</name>
    <dbReference type="NCBI Taxonomy" id="2164068"/>
    <lineage>
        <taxon>Bacteria</taxon>
        <taxon>Pseudomonadati</taxon>
        <taxon>Pseudomonadota</taxon>
        <taxon>Gammaproteobacteria</taxon>
        <taxon>Alteromonadales</taxon>
        <taxon>Alteromonadaceae</taxon>
        <taxon>Alginatibacterium</taxon>
    </lineage>
</organism>
<keyword evidence="2 4" id="KW-0418">Kinase</keyword>
<dbReference type="InterPro" id="IPR004007">
    <property type="entry name" value="DhaL_dom"/>
</dbReference>
<comment type="caution">
    <text evidence="4">The sequence shown here is derived from an EMBL/GenBank/DDBJ whole genome shotgun (WGS) entry which is preliminary data.</text>
</comment>
<dbReference type="GO" id="GO:0005829">
    <property type="term" value="C:cytosol"/>
    <property type="evidence" value="ECO:0007669"/>
    <property type="project" value="TreeGrafter"/>
</dbReference>
<dbReference type="SMART" id="SM01120">
    <property type="entry name" value="Dak2"/>
    <property type="match status" value="1"/>
</dbReference>
<dbReference type="Proteomes" id="UP000286482">
    <property type="component" value="Unassembled WGS sequence"/>
</dbReference>
<gene>
    <name evidence="4" type="ORF">DBZ36_19045</name>
</gene>
<accession>A0A420E6B5</accession>